<accession>A0ABY7FDT3</accession>
<evidence type="ECO:0008006" key="3">
    <source>
        <dbReference type="Google" id="ProtNLM"/>
    </source>
</evidence>
<protein>
    <recommendedName>
        <fullName evidence="3">Ribosomal protein L29</fullName>
    </recommendedName>
</protein>
<reference evidence="1" key="1">
    <citation type="submission" date="2022-11" db="EMBL/GenBank/DDBJ databases">
        <title>Centuries of genome instability and evolution in soft-shell clam transmissible cancer (bioRxiv).</title>
        <authorList>
            <person name="Hart S.F.M."/>
            <person name="Yonemitsu M.A."/>
            <person name="Giersch R.M."/>
            <person name="Beal B.F."/>
            <person name="Arriagada G."/>
            <person name="Davis B.W."/>
            <person name="Ostrander E.A."/>
            <person name="Goff S.P."/>
            <person name="Metzger M.J."/>
        </authorList>
    </citation>
    <scope>NUCLEOTIDE SEQUENCE</scope>
    <source>
        <strain evidence="1">MELC-2E11</strain>
        <tissue evidence="1">Siphon/mantle</tissue>
    </source>
</reference>
<keyword evidence="2" id="KW-1185">Reference proteome</keyword>
<sequence length="83" mass="10013">MLTQFGTHIYKKKYHYPGNIQRMATRMIPKLSQLSYEDKKEIELINFKLQKNESKLLKLRENSSSRGNLQNLYKTRPRLDIRK</sequence>
<dbReference type="EMBL" id="CP111022">
    <property type="protein sequence ID" value="WAR19182.1"/>
    <property type="molecule type" value="Genomic_DNA"/>
</dbReference>
<organism evidence="1 2">
    <name type="scientific">Mya arenaria</name>
    <name type="common">Soft-shell clam</name>
    <dbReference type="NCBI Taxonomy" id="6604"/>
    <lineage>
        <taxon>Eukaryota</taxon>
        <taxon>Metazoa</taxon>
        <taxon>Spiralia</taxon>
        <taxon>Lophotrochozoa</taxon>
        <taxon>Mollusca</taxon>
        <taxon>Bivalvia</taxon>
        <taxon>Autobranchia</taxon>
        <taxon>Heteroconchia</taxon>
        <taxon>Euheterodonta</taxon>
        <taxon>Imparidentia</taxon>
        <taxon>Neoheterodontei</taxon>
        <taxon>Myida</taxon>
        <taxon>Myoidea</taxon>
        <taxon>Myidae</taxon>
        <taxon>Mya</taxon>
    </lineage>
</organism>
<dbReference type="Proteomes" id="UP001164746">
    <property type="component" value="Chromosome 11"/>
</dbReference>
<gene>
    <name evidence="1" type="ORF">MAR_001020</name>
</gene>
<evidence type="ECO:0000313" key="1">
    <source>
        <dbReference type="EMBL" id="WAR19182.1"/>
    </source>
</evidence>
<name>A0ABY7FDT3_MYAAR</name>
<proteinExistence type="predicted"/>
<evidence type="ECO:0000313" key="2">
    <source>
        <dbReference type="Proteomes" id="UP001164746"/>
    </source>
</evidence>